<feature type="domain" description="Arrestin-like N-terminal" evidence="1">
    <location>
        <begin position="121"/>
        <end position="198"/>
    </location>
</feature>
<dbReference type="InterPro" id="IPR014752">
    <property type="entry name" value="Arrestin-like_C"/>
</dbReference>
<dbReference type="GO" id="GO:0005829">
    <property type="term" value="C:cytosol"/>
    <property type="evidence" value="ECO:0007669"/>
    <property type="project" value="TreeGrafter"/>
</dbReference>
<dbReference type="AlphaFoldDB" id="A0A2G5BCT3"/>
<keyword evidence="3" id="KW-1185">Reference proteome</keyword>
<dbReference type="GO" id="GO:0031625">
    <property type="term" value="F:ubiquitin protein ligase binding"/>
    <property type="evidence" value="ECO:0007669"/>
    <property type="project" value="TreeGrafter"/>
</dbReference>
<evidence type="ECO:0000313" key="2">
    <source>
        <dbReference type="EMBL" id="PIA16792.1"/>
    </source>
</evidence>
<dbReference type="OrthoDB" id="2333384at2759"/>
<dbReference type="GO" id="GO:0030674">
    <property type="term" value="F:protein-macromolecule adaptor activity"/>
    <property type="evidence" value="ECO:0007669"/>
    <property type="project" value="TreeGrafter"/>
</dbReference>
<dbReference type="GO" id="GO:0005886">
    <property type="term" value="C:plasma membrane"/>
    <property type="evidence" value="ECO:0007669"/>
    <property type="project" value="TreeGrafter"/>
</dbReference>
<accession>A0A2G5BCT3</accession>
<dbReference type="Proteomes" id="UP000242474">
    <property type="component" value="Unassembled WGS sequence"/>
</dbReference>
<dbReference type="EMBL" id="KZ303497">
    <property type="protein sequence ID" value="PIA16792.1"/>
    <property type="molecule type" value="Genomic_DNA"/>
</dbReference>
<dbReference type="InterPro" id="IPR011021">
    <property type="entry name" value="Arrestin-like_N"/>
</dbReference>
<protein>
    <recommendedName>
        <fullName evidence="1">Arrestin-like N-terminal domain-containing protein</fullName>
    </recommendedName>
</protein>
<dbReference type="Gene3D" id="2.60.40.640">
    <property type="match status" value="1"/>
</dbReference>
<dbReference type="PANTHER" id="PTHR11188:SF17">
    <property type="entry name" value="FI21816P1"/>
    <property type="match status" value="1"/>
</dbReference>
<gene>
    <name evidence="2" type="ORF">COEREDRAFT_7942</name>
</gene>
<evidence type="ECO:0000259" key="1">
    <source>
        <dbReference type="Pfam" id="PF00339"/>
    </source>
</evidence>
<dbReference type="InterPro" id="IPR050357">
    <property type="entry name" value="Arrestin_domain-protein"/>
</dbReference>
<proteinExistence type="predicted"/>
<sequence>MIFSSISHGSGIKVSVHPRTTKVVLQQNADSSNVLVGYVSVEVQRTTKITRLAVKFNGVQHLDMRDGQGPSSSLFSVRHRCAQLTHTLVECSGRSSADSMSTAMAVERARVRRRRSSEESGWSNMAEFDTYAEEDSSGHRALELTSFSSTAALPLGPGEYRFPFELALPARLPVSVESPMGKVAYHVEAEIQRATRMFQGTVTSAAVKICVQQEPRLAGGGTANPMLLGFPSFQQLATTPLHFETTVAAGRWKISVCSTSSRALFVGMPLKLRMYATRGGSQNVAADSSLAIVEFSVSLHETITHAVPGSTAAPQTTDRVVATSQCPWQSSKKESLHTNTPMNHALDPQTVDALGESFDELPSVGSLTLDLTGKGRHVVQPSSASPIFTVSHTLRVKVAVCESCDNGSIDVCAKPARVSCATAVVVLPEPLSPVDSAARTPLPCYGNIARDVVLAASSEAANSTPVCDSNAATSRLSADAVSSSPPAYASLYQ</sequence>
<dbReference type="GO" id="GO:0070086">
    <property type="term" value="P:ubiquitin-dependent endocytosis"/>
    <property type="evidence" value="ECO:0007669"/>
    <property type="project" value="TreeGrafter"/>
</dbReference>
<organism evidence="2 3">
    <name type="scientific">Coemansia reversa (strain ATCC 12441 / NRRL 1564)</name>
    <dbReference type="NCBI Taxonomy" id="763665"/>
    <lineage>
        <taxon>Eukaryota</taxon>
        <taxon>Fungi</taxon>
        <taxon>Fungi incertae sedis</taxon>
        <taxon>Zoopagomycota</taxon>
        <taxon>Kickxellomycotina</taxon>
        <taxon>Kickxellomycetes</taxon>
        <taxon>Kickxellales</taxon>
        <taxon>Kickxellaceae</taxon>
        <taxon>Coemansia</taxon>
    </lineage>
</organism>
<dbReference type="PANTHER" id="PTHR11188">
    <property type="entry name" value="ARRESTIN DOMAIN CONTAINING PROTEIN"/>
    <property type="match status" value="1"/>
</dbReference>
<evidence type="ECO:0000313" key="3">
    <source>
        <dbReference type="Proteomes" id="UP000242474"/>
    </source>
</evidence>
<dbReference type="Pfam" id="PF00339">
    <property type="entry name" value="Arrestin_N"/>
    <property type="match status" value="1"/>
</dbReference>
<name>A0A2G5BCT3_COERN</name>
<reference evidence="2 3" key="1">
    <citation type="journal article" date="2015" name="Genome Biol. Evol.">
        <title>Phylogenomic analyses indicate that early fungi evolved digesting cell walls of algal ancestors of land plants.</title>
        <authorList>
            <person name="Chang Y."/>
            <person name="Wang S."/>
            <person name="Sekimoto S."/>
            <person name="Aerts A.L."/>
            <person name="Choi C."/>
            <person name="Clum A."/>
            <person name="LaButti K.M."/>
            <person name="Lindquist E.A."/>
            <person name="Yee Ngan C."/>
            <person name="Ohm R.A."/>
            <person name="Salamov A.A."/>
            <person name="Grigoriev I.V."/>
            <person name="Spatafora J.W."/>
            <person name="Berbee M.L."/>
        </authorList>
    </citation>
    <scope>NUCLEOTIDE SEQUENCE [LARGE SCALE GENOMIC DNA]</scope>
    <source>
        <strain evidence="2 3">NRRL 1564</strain>
    </source>
</reference>